<name>A0ABR5ZJV3_9GAMM</name>
<accession>A0ABR5ZJV3</accession>
<evidence type="ECO:0000313" key="3">
    <source>
        <dbReference type="Proteomes" id="UP000530038"/>
    </source>
</evidence>
<reference evidence="2 3" key="1">
    <citation type="submission" date="2020-07" db="EMBL/GenBank/DDBJ databases">
        <title>Characterization of Pectobacterium aroidearum strains causing soft rot on Amorphophallus konjac.</title>
        <authorList>
            <person name="Xie H."/>
        </authorList>
    </citation>
    <scope>NUCLEOTIDE SEQUENCE [LARGE SCALE GENOMIC DNA]</scope>
    <source>
        <strain evidence="2 3">MY10</strain>
    </source>
</reference>
<protein>
    <recommendedName>
        <fullName evidence="4">BZIP domain-containing protein</fullName>
    </recommendedName>
</protein>
<evidence type="ECO:0000313" key="2">
    <source>
        <dbReference type="EMBL" id="MBA5234785.1"/>
    </source>
</evidence>
<keyword evidence="3" id="KW-1185">Reference proteome</keyword>
<sequence>MELLNEPLIRTRNSSDSISDFCPTYIHMLNGGYGPAPKREKNDAPPVVKKSGGKSRMAKQMDRARKIRNKRLKGEVNK</sequence>
<dbReference type="Proteomes" id="UP000530038">
    <property type="component" value="Unassembled WGS sequence"/>
</dbReference>
<organism evidence="2 3">
    <name type="scientific">Pectobacterium aroidearum</name>
    <dbReference type="NCBI Taxonomy" id="1201031"/>
    <lineage>
        <taxon>Bacteria</taxon>
        <taxon>Pseudomonadati</taxon>
        <taxon>Pseudomonadota</taxon>
        <taxon>Gammaproteobacteria</taxon>
        <taxon>Enterobacterales</taxon>
        <taxon>Pectobacteriaceae</taxon>
        <taxon>Pectobacterium</taxon>
    </lineage>
</organism>
<gene>
    <name evidence="2" type="ORF">H2Y56_22140</name>
</gene>
<proteinExistence type="predicted"/>
<evidence type="ECO:0000256" key="1">
    <source>
        <dbReference type="SAM" id="MobiDB-lite"/>
    </source>
</evidence>
<dbReference type="EMBL" id="JACERK010000017">
    <property type="protein sequence ID" value="MBA5234785.1"/>
    <property type="molecule type" value="Genomic_DNA"/>
</dbReference>
<evidence type="ECO:0008006" key="4">
    <source>
        <dbReference type="Google" id="ProtNLM"/>
    </source>
</evidence>
<comment type="caution">
    <text evidence="2">The sequence shown here is derived from an EMBL/GenBank/DDBJ whole genome shotgun (WGS) entry which is preliminary data.</text>
</comment>
<feature type="region of interest" description="Disordered" evidence="1">
    <location>
        <begin position="33"/>
        <end position="78"/>
    </location>
</feature>
<dbReference type="RefSeq" id="WP_181838358.1">
    <property type="nucleotide sequence ID" value="NZ_JACERK010000017.1"/>
</dbReference>